<name>A0A1H8EQD2_9ACTN</name>
<dbReference type="InterPro" id="IPR044925">
    <property type="entry name" value="His-Me_finger_sf"/>
</dbReference>
<proteinExistence type="predicted"/>
<keyword evidence="3" id="KW-1185">Reference proteome</keyword>
<reference evidence="2 3" key="1">
    <citation type="submission" date="2016-10" db="EMBL/GenBank/DDBJ databases">
        <authorList>
            <person name="de Groot N.N."/>
        </authorList>
    </citation>
    <scope>NUCLEOTIDE SEQUENCE [LARGE SCALE GENOMIC DNA]</scope>
    <source>
        <strain evidence="2 3">DSM 43357</strain>
    </source>
</reference>
<keyword evidence="2" id="KW-0378">Hydrolase</keyword>
<dbReference type="SUPFAM" id="SSF54060">
    <property type="entry name" value="His-Me finger endonucleases"/>
    <property type="match status" value="1"/>
</dbReference>
<keyword evidence="2" id="KW-0255">Endonuclease</keyword>
<evidence type="ECO:0000313" key="2">
    <source>
        <dbReference type="EMBL" id="SEN21652.1"/>
    </source>
</evidence>
<dbReference type="Proteomes" id="UP000198953">
    <property type="component" value="Unassembled WGS sequence"/>
</dbReference>
<dbReference type="EMBL" id="FOBF01000023">
    <property type="protein sequence ID" value="SEN21652.1"/>
    <property type="molecule type" value="Genomic_DNA"/>
</dbReference>
<dbReference type="AlphaFoldDB" id="A0A1H8EQD2"/>
<protein>
    <submittedName>
        <fullName evidence="2">Recombination endonuclease VII</fullName>
    </submittedName>
</protein>
<dbReference type="OrthoDB" id="581550at2"/>
<organism evidence="2 3">
    <name type="scientific">Nonomuraea pusilla</name>
    <dbReference type="NCBI Taxonomy" id="46177"/>
    <lineage>
        <taxon>Bacteria</taxon>
        <taxon>Bacillati</taxon>
        <taxon>Actinomycetota</taxon>
        <taxon>Actinomycetes</taxon>
        <taxon>Streptosporangiales</taxon>
        <taxon>Streptosporangiaceae</taxon>
        <taxon>Nonomuraea</taxon>
    </lineage>
</organism>
<sequence>MSSLCITDGCPNIASRMKKTRCQACYRRFRNNGTFERKSPKPALSYDVVVSLSELDELSGCRIWTGQTDKDGYPRYYDGARYASRLEPLLYVRRWLIEQQEGVLASGAIVEDACGNRLCVAIEHLEVASPTTARNTNGAKNARKTSCINGHPFDDENTYITSDGRRKCRRCTANAQRAYVQRGKLPLPKEPKESPMPRKRATNTHCANGHEWTDENLYIAPRTGTWLCRQCGWESKMRSRGIDPTTIQRQVQWKNADRCRNGHVYAEVGFYDTPEGRSCRKCTSVSSVKSNLRRYYNLTLSDVKYMLSQQGNRCGVCKLEFKDYDLGEIETRMGDLNVDHCHTTGRVRGLLCMSCNLALGMVNDDIDVLRNMIAYLERHIEPEGEPY</sequence>
<accession>A0A1H8EQD2</accession>
<feature type="region of interest" description="Disordered" evidence="1">
    <location>
        <begin position="186"/>
        <end position="206"/>
    </location>
</feature>
<dbReference type="InterPro" id="IPR004211">
    <property type="entry name" value="Endonuclease_7"/>
</dbReference>
<evidence type="ECO:0000313" key="3">
    <source>
        <dbReference type="Proteomes" id="UP000198953"/>
    </source>
</evidence>
<evidence type="ECO:0000256" key="1">
    <source>
        <dbReference type="SAM" id="MobiDB-lite"/>
    </source>
</evidence>
<dbReference type="RefSeq" id="WP_143078873.1">
    <property type="nucleotide sequence ID" value="NZ_FOBF01000023.1"/>
</dbReference>
<feature type="compositionally biased region" description="Basic and acidic residues" evidence="1">
    <location>
        <begin position="187"/>
        <end position="196"/>
    </location>
</feature>
<dbReference type="InterPro" id="IPR038563">
    <property type="entry name" value="Endonuclease_7_sf"/>
</dbReference>
<dbReference type="Gene3D" id="3.40.1800.10">
    <property type="entry name" value="His-Me finger endonucleases"/>
    <property type="match status" value="1"/>
</dbReference>
<dbReference type="GO" id="GO:0004519">
    <property type="term" value="F:endonuclease activity"/>
    <property type="evidence" value="ECO:0007669"/>
    <property type="project" value="UniProtKB-KW"/>
</dbReference>
<gene>
    <name evidence="2" type="ORF">SAMN05660976_07067</name>
</gene>
<keyword evidence="2" id="KW-0540">Nuclease</keyword>
<dbReference type="Pfam" id="PF02945">
    <property type="entry name" value="Endonuclease_7"/>
    <property type="match status" value="1"/>
</dbReference>